<dbReference type="SUPFAM" id="SSF82185">
    <property type="entry name" value="Histone H3 K4-specific methyltransferase SET7/9 N-terminal domain"/>
    <property type="match status" value="1"/>
</dbReference>
<keyword evidence="8" id="KW-1185">Reference proteome</keyword>
<dbReference type="SMART" id="SM00698">
    <property type="entry name" value="MORN"/>
    <property type="match status" value="4"/>
</dbReference>
<dbReference type="Proteomes" id="UP000663832">
    <property type="component" value="Unassembled WGS sequence"/>
</dbReference>
<feature type="region of interest" description="Disordered" evidence="4">
    <location>
        <begin position="188"/>
        <end position="209"/>
    </location>
</feature>
<dbReference type="InterPro" id="IPR006020">
    <property type="entry name" value="PTB/PI_dom"/>
</dbReference>
<comment type="subcellular location">
    <subcellularLocation>
        <location evidence="1">Cell projection</location>
    </subcellularLocation>
</comment>
<gene>
    <name evidence="6" type="ORF">BJG266_LOCUS17395</name>
    <name evidence="7" type="ORF">QVE165_LOCUS18320</name>
</gene>
<keyword evidence="3" id="KW-0966">Cell projection</keyword>
<dbReference type="PANTHER" id="PTHR46614">
    <property type="entry name" value="MORN REPEAT-CONTAINING PROTEIN 4"/>
    <property type="match status" value="1"/>
</dbReference>
<dbReference type="Gene3D" id="2.20.110.10">
    <property type="entry name" value="Histone H3 K4-specific methyltransferase SET7/9 N-terminal domain"/>
    <property type="match status" value="2"/>
</dbReference>
<evidence type="ECO:0000256" key="4">
    <source>
        <dbReference type="SAM" id="MobiDB-lite"/>
    </source>
</evidence>
<dbReference type="OrthoDB" id="406044at2759"/>
<dbReference type="InterPro" id="IPR052315">
    <property type="entry name" value="MORN4"/>
</dbReference>
<accession>A0A814LEM2</accession>
<dbReference type="PANTHER" id="PTHR46614:SF1">
    <property type="entry name" value="MORN REPEAT-CONTAINING PROTEIN 4"/>
    <property type="match status" value="1"/>
</dbReference>
<sequence length="412" mass="46782">MNRLLGNKRRASFDVNQRPLSFKVYYLGNVATSLTRGEGCADRPAKLLWDMHVKNQGRLGRKLRLTVTNAGLEAESCTKLLTTNDITLYSTNRIAYYLVASKLNPKMFIWVYRHVNIRSGLTTELRCHACLCHSEDNAKSLVDLLHHHLQDSLREYVREKHRRQITRLSISSSLNLTNLTSADQTINEPPKRLLTRSQASNYRPSLARSMSNIGLGRMDDIEEHDDELNSETTTTMSTSSTSSIDLITSKLTDLETDKRMKLRKKKRNMQGTFRYPDGSEYTGEWNEDGQRHGSGQLIFNDQAKYRGRFENGLFSGLGSISYPDGSKYDGDFLQGRYHGLGVFTRCDGMKYEGQLQEGKIFGLGLLTFADGSHGLPRNEGHFENNKLVRREKCTDIIRKAVACAERAKSQHV</sequence>
<dbReference type="AlphaFoldDB" id="A0A814LEM2"/>
<dbReference type="GO" id="GO:0042995">
    <property type="term" value="C:cell projection"/>
    <property type="evidence" value="ECO:0007669"/>
    <property type="project" value="UniProtKB-SubCell"/>
</dbReference>
<evidence type="ECO:0000256" key="3">
    <source>
        <dbReference type="ARBA" id="ARBA00023273"/>
    </source>
</evidence>
<comment type="caution">
    <text evidence="7">The sequence shown here is derived from an EMBL/GenBank/DDBJ whole genome shotgun (WGS) entry which is preliminary data.</text>
</comment>
<dbReference type="Gene3D" id="2.30.29.30">
    <property type="entry name" value="Pleckstrin-homology domain (PH domain)/Phosphotyrosine-binding domain (PTB)"/>
    <property type="match status" value="1"/>
</dbReference>
<dbReference type="Proteomes" id="UP000663877">
    <property type="component" value="Unassembled WGS sequence"/>
</dbReference>
<evidence type="ECO:0000313" key="6">
    <source>
        <dbReference type="EMBL" id="CAF1028462.1"/>
    </source>
</evidence>
<feature type="domain" description="PID" evidence="5">
    <location>
        <begin position="21"/>
        <end position="219"/>
    </location>
</feature>
<dbReference type="GO" id="GO:0048678">
    <property type="term" value="P:response to axon injury"/>
    <property type="evidence" value="ECO:0007669"/>
    <property type="project" value="TreeGrafter"/>
</dbReference>
<feature type="compositionally biased region" description="Polar residues" evidence="4">
    <location>
        <begin position="195"/>
        <end position="209"/>
    </location>
</feature>
<organism evidence="7 8">
    <name type="scientific">Adineta steineri</name>
    <dbReference type="NCBI Taxonomy" id="433720"/>
    <lineage>
        <taxon>Eukaryota</taxon>
        <taxon>Metazoa</taxon>
        <taxon>Spiralia</taxon>
        <taxon>Gnathifera</taxon>
        <taxon>Rotifera</taxon>
        <taxon>Eurotatoria</taxon>
        <taxon>Bdelloidea</taxon>
        <taxon>Adinetida</taxon>
        <taxon>Adinetidae</taxon>
        <taxon>Adineta</taxon>
    </lineage>
</organism>
<evidence type="ECO:0000259" key="5">
    <source>
        <dbReference type="Pfam" id="PF14719"/>
    </source>
</evidence>
<evidence type="ECO:0000313" key="8">
    <source>
        <dbReference type="Proteomes" id="UP000663832"/>
    </source>
</evidence>
<evidence type="ECO:0000313" key="7">
    <source>
        <dbReference type="EMBL" id="CAF1064160.1"/>
    </source>
</evidence>
<reference evidence="7" key="1">
    <citation type="submission" date="2021-02" db="EMBL/GenBank/DDBJ databases">
        <authorList>
            <person name="Nowell W R."/>
        </authorList>
    </citation>
    <scope>NUCLEOTIDE SEQUENCE</scope>
</reference>
<evidence type="ECO:0000256" key="2">
    <source>
        <dbReference type="ARBA" id="ARBA00022737"/>
    </source>
</evidence>
<protein>
    <recommendedName>
        <fullName evidence="5">PID domain-containing protein</fullName>
    </recommendedName>
</protein>
<evidence type="ECO:0000256" key="1">
    <source>
        <dbReference type="ARBA" id="ARBA00004316"/>
    </source>
</evidence>
<dbReference type="InterPro" id="IPR003409">
    <property type="entry name" value="MORN"/>
</dbReference>
<dbReference type="InterPro" id="IPR011993">
    <property type="entry name" value="PH-like_dom_sf"/>
</dbReference>
<name>A0A814LEM2_9BILA</name>
<proteinExistence type="predicted"/>
<dbReference type="EMBL" id="CAJNOI010000084">
    <property type="protein sequence ID" value="CAF1028462.1"/>
    <property type="molecule type" value="Genomic_DNA"/>
</dbReference>
<dbReference type="EMBL" id="CAJNOM010000108">
    <property type="protein sequence ID" value="CAF1064160.1"/>
    <property type="molecule type" value="Genomic_DNA"/>
</dbReference>
<dbReference type="SUPFAM" id="SSF50729">
    <property type="entry name" value="PH domain-like"/>
    <property type="match status" value="1"/>
</dbReference>
<dbReference type="Pfam" id="PF14719">
    <property type="entry name" value="PID_2"/>
    <property type="match status" value="1"/>
</dbReference>
<keyword evidence="2" id="KW-0677">Repeat</keyword>
<dbReference type="Pfam" id="PF02493">
    <property type="entry name" value="MORN"/>
    <property type="match status" value="5"/>
</dbReference>